<gene>
    <name evidence="2" type="ORF">AHIS1636_37490</name>
</gene>
<accession>A0ABQ5MZ89</accession>
<reference evidence="2 3" key="1">
    <citation type="journal article" date="2023" name="Int. J. Syst. Evol. Microbiol.">
        <title>Arthrobacter mangrovi sp. nov., an actinobacterium isolated from the rhizosphere of a mangrove.</title>
        <authorList>
            <person name="Hamada M."/>
            <person name="Saitou S."/>
            <person name="Enomoto N."/>
            <person name="Nanri K."/>
            <person name="Hidaka K."/>
            <person name="Miura T."/>
            <person name="Tamura T."/>
        </authorList>
    </citation>
    <scope>NUCLEOTIDE SEQUENCE [LARGE SCALE GENOMIC DNA]</scope>
    <source>
        <strain evidence="2 3">NBRC 112813</strain>
    </source>
</reference>
<protein>
    <submittedName>
        <fullName evidence="2">Uncharacterized protein</fullName>
    </submittedName>
</protein>
<comment type="caution">
    <text evidence="2">The sequence shown here is derived from an EMBL/GenBank/DDBJ whole genome shotgun (WGS) entry which is preliminary data.</text>
</comment>
<keyword evidence="1" id="KW-0472">Membrane</keyword>
<feature type="transmembrane region" description="Helical" evidence="1">
    <location>
        <begin position="81"/>
        <end position="107"/>
    </location>
</feature>
<name>A0ABQ5MZ89_9MICC</name>
<keyword evidence="1" id="KW-0812">Transmembrane</keyword>
<proteinExistence type="predicted"/>
<keyword evidence="3" id="KW-1185">Reference proteome</keyword>
<evidence type="ECO:0000313" key="3">
    <source>
        <dbReference type="Proteomes" id="UP001209654"/>
    </source>
</evidence>
<evidence type="ECO:0000256" key="1">
    <source>
        <dbReference type="SAM" id="Phobius"/>
    </source>
</evidence>
<sequence length="200" mass="21502">MAGKGSGASIQSTRWEPVRVPKRTAQTYGGRVLHYEGGTLDEGPGARAVREAAPRAMGPRAAGSRHHEEAIAMRKSPTWRLLLLMAGVVLGLIAGPGVTAPAAAAGFSPAAAQRLTLSVNSNGSYVVQGNNYKDNVVDVWIVKVSGRDRVVDHQRVSPGGDDAFTIRGWGLACSETYQAVSYSKKDDWDRSDRERVRCDR</sequence>
<keyword evidence="1" id="KW-1133">Transmembrane helix</keyword>
<dbReference type="Proteomes" id="UP001209654">
    <property type="component" value="Unassembled WGS sequence"/>
</dbReference>
<dbReference type="EMBL" id="BRVS01000030">
    <property type="protein sequence ID" value="GLB69306.1"/>
    <property type="molecule type" value="Genomic_DNA"/>
</dbReference>
<organism evidence="2 3">
    <name type="scientific">Arthrobacter mangrovi</name>
    <dbReference type="NCBI Taxonomy" id="2966350"/>
    <lineage>
        <taxon>Bacteria</taxon>
        <taxon>Bacillati</taxon>
        <taxon>Actinomycetota</taxon>
        <taxon>Actinomycetes</taxon>
        <taxon>Micrococcales</taxon>
        <taxon>Micrococcaceae</taxon>
        <taxon>Arthrobacter</taxon>
    </lineage>
</organism>
<evidence type="ECO:0000313" key="2">
    <source>
        <dbReference type="EMBL" id="GLB69306.1"/>
    </source>
</evidence>